<dbReference type="WBParaSite" id="TTAC_0000186501-mRNA-1">
    <property type="protein sequence ID" value="TTAC_0000186501-mRNA-1"/>
    <property type="gene ID" value="TTAC_0000186501"/>
</dbReference>
<dbReference type="OrthoDB" id="6288278at2759"/>
<evidence type="ECO:0000313" key="4">
    <source>
        <dbReference type="WBParaSite" id="TTAC_0000186501-mRNA-1"/>
    </source>
</evidence>
<proteinExistence type="predicted"/>
<dbReference type="AlphaFoldDB" id="A0A0R3WM77"/>
<sequence>MESQAKAPPLPLDVYASSAASVASVPAQAVFVPTQLPPRPTSSPSTLLPLTSIYTSNMAVESQTFEGQAISNAEPNGTTAVRIPTESGDVGNELTPIPVEDGAVAQLLASVEPVAELMESQFQREQNTAKPERENEIEYKEKKKEVDTEQKDLRLDESVTASKELETASIAPQPPPPSSSPVTATVAADIDVAVAVVEEKSKKAEDDEVGDTVTQRSFSPPKSKSGPVVRVVRKRRRVLSTLQMMRSYADTLQPVDCVILVERCAPFSRNTSFMEYFKTEFLSKILRWATSNVH</sequence>
<feature type="region of interest" description="Disordered" evidence="1">
    <location>
        <begin position="201"/>
        <end position="227"/>
    </location>
</feature>
<reference evidence="4" key="1">
    <citation type="submission" date="2017-02" db="UniProtKB">
        <authorList>
            <consortium name="WormBaseParasite"/>
        </authorList>
    </citation>
    <scope>IDENTIFICATION</scope>
</reference>
<feature type="compositionally biased region" description="Basic and acidic residues" evidence="1">
    <location>
        <begin position="130"/>
        <end position="157"/>
    </location>
</feature>
<reference evidence="2 3" key="2">
    <citation type="submission" date="2018-11" db="EMBL/GenBank/DDBJ databases">
        <authorList>
            <consortium name="Pathogen Informatics"/>
        </authorList>
    </citation>
    <scope>NUCLEOTIDE SEQUENCE [LARGE SCALE GENOMIC DNA]</scope>
</reference>
<evidence type="ECO:0000313" key="3">
    <source>
        <dbReference type="Proteomes" id="UP000274429"/>
    </source>
</evidence>
<accession>A0A0R3WM77</accession>
<dbReference type="STRING" id="6205.A0A0R3WM77"/>
<name>A0A0R3WM77_HYDTA</name>
<feature type="region of interest" description="Disordered" evidence="1">
    <location>
        <begin position="121"/>
        <end position="183"/>
    </location>
</feature>
<dbReference type="Proteomes" id="UP000274429">
    <property type="component" value="Unassembled WGS sequence"/>
</dbReference>
<gene>
    <name evidence="2" type="ORF">TTAC_LOCUS1852</name>
</gene>
<protein>
    <submittedName>
        <fullName evidence="2 4">Uncharacterized protein</fullName>
    </submittedName>
</protein>
<evidence type="ECO:0000313" key="2">
    <source>
        <dbReference type="EMBL" id="VDM18592.1"/>
    </source>
</evidence>
<organism evidence="4">
    <name type="scientific">Hydatigena taeniaeformis</name>
    <name type="common">Feline tapeworm</name>
    <name type="synonym">Taenia taeniaeformis</name>
    <dbReference type="NCBI Taxonomy" id="6205"/>
    <lineage>
        <taxon>Eukaryota</taxon>
        <taxon>Metazoa</taxon>
        <taxon>Spiralia</taxon>
        <taxon>Lophotrochozoa</taxon>
        <taxon>Platyhelminthes</taxon>
        <taxon>Cestoda</taxon>
        <taxon>Eucestoda</taxon>
        <taxon>Cyclophyllidea</taxon>
        <taxon>Taeniidae</taxon>
        <taxon>Hydatigera</taxon>
    </lineage>
</organism>
<dbReference type="EMBL" id="UYWX01000554">
    <property type="protein sequence ID" value="VDM18592.1"/>
    <property type="molecule type" value="Genomic_DNA"/>
</dbReference>
<keyword evidence="3" id="KW-1185">Reference proteome</keyword>
<evidence type="ECO:0000256" key="1">
    <source>
        <dbReference type="SAM" id="MobiDB-lite"/>
    </source>
</evidence>